<evidence type="ECO:0000313" key="3">
    <source>
        <dbReference type="Proteomes" id="UP000186922"/>
    </source>
</evidence>
<dbReference type="InterPro" id="IPR043502">
    <property type="entry name" value="DNA/RNA_pol_sf"/>
</dbReference>
<dbReference type="SUPFAM" id="SSF56672">
    <property type="entry name" value="DNA/RNA polymerases"/>
    <property type="match status" value="1"/>
</dbReference>
<dbReference type="PROSITE" id="PS50878">
    <property type="entry name" value="RT_POL"/>
    <property type="match status" value="1"/>
</dbReference>
<keyword evidence="3" id="KW-1185">Reference proteome</keyword>
<dbReference type="OrthoDB" id="7433202at2759"/>
<reference evidence="2 3" key="1">
    <citation type="journal article" date="2016" name="Nat. Commun.">
        <title>Extremotolerant tardigrade genome and improved radiotolerance of human cultured cells by tardigrade-unique protein.</title>
        <authorList>
            <person name="Hashimoto T."/>
            <person name="Horikawa D.D."/>
            <person name="Saito Y."/>
            <person name="Kuwahara H."/>
            <person name="Kozuka-Hata H."/>
            <person name="Shin-I T."/>
            <person name="Minakuchi Y."/>
            <person name="Ohishi K."/>
            <person name="Motoyama A."/>
            <person name="Aizu T."/>
            <person name="Enomoto A."/>
            <person name="Kondo K."/>
            <person name="Tanaka S."/>
            <person name="Hara Y."/>
            <person name="Koshikawa S."/>
            <person name="Sagara H."/>
            <person name="Miura T."/>
            <person name="Yokobori S."/>
            <person name="Miyagawa K."/>
            <person name="Suzuki Y."/>
            <person name="Kubo T."/>
            <person name="Oyama M."/>
            <person name="Kohara Y."/>
            <person name="Fujiyama A."/>
            <person name="Arakawa K."/>
            <person name="Katayama T."/>
            <person name="Toyoda A."/>
            <person name="Kunieda T."/>
        </authorList>
    </citation>
    <scope>NUCLEOTIDE SEQUENCE [LARGE SCALE GENOMIC DNA]</scope>
    <source>
        <strain evidence="2 3">YOKOZUNA-1</strain>
    </source>
</reference>
<protein>
    <recommendedName>
        <fullName evidence="1">Reverse transcriptase domain-containing protein</fullName>
    </recommendedName>
</protein>
<accession>A0A1D1V0B4</accession>
<gene>
    <name evidence="2" type="primary">RvY_06942</name>
    <name evidence="2" type="synonym">RvY_06942.1</name>
    <name evidence="2" type="ORF">RvY_06942-1</name>
</gene>
<dbReference type="InterPro" id="IPR000477">
    <property type="entry name" value="RT_dom"/>
</dbReference>
<sequence>MLAATSLTERIDVLQKRSESSWRHLMLFSFAGLKQPDKDKSKKGNRTTAVKSNLLRQLVNLELNGKQTVKKQPRDSLLKKLVEGKINDGDISGALRVLSSENSVAVPTPEVLDTLRAKHPSESPDSLFPDPPDQLSLPEEVTVEEILAPVKSFPNGSAGGVDGLRPQHLKDMLSGAPNGATVALAEAVAKLITLMLLGRIPDATCGVLYRASLTAVKKKDGGLRPIAVGNTLRRLAGKIVVKRVGRVLEEQVRPEQVGCGTRGGAEAAVHAVRCFREGRDESQVQLKLDLKNAFNTIHRFVLLRVVRDSLPKYLPFAWQSYRYPSKLLFGQHTLESARGVQQGDPLGPLLFCVLSQKLTKSLTSPLNVWYLDDGTIGGKIESVLSDLQVVINEGRRLGLQLNSAKCELFSLGVLLWNAEPCRKEQPSPVRVFCFLPEANSTF</sequence>
<proteinExistence type="predicted"/>
<evidence type="ECO:0000259" key="1">
    <source>
        <dbReference type="PROSITE" id="PS50878"/>
    </source>
</evidence>
<organism evidence="2 3">
    <name type="scientific">Ramazzottius varieornatus</name>
    <name type="common">Water bear</name>
    <name type="synonym">Tardigrade</name>
    <dbReference type="NCBI Taxonomy" id="947166"/>
    <lineage>
        <taxon>Eukaryota</taxon>
        <taxon>Metazoa</taxon>
        <taxon>Ecdysozoa</taxon>
        <taxon>Tardigrada</taxon>
        <taxon>Eutardigrada</taxon>
        <taxon>Parachela</taxon>
        <taxon>Hypsibioidea</taxon>
        <taxon>Ramazzottiidae</taxon>
        <taxon>Ramazzottius</taxon>
    </lineage>
</organism>
<evidence type="ECO:0000313" key="2">
    <source>
        <dbReference type="EMBL" id="GAU95299.1"/>
    </source>
</evidence>
<dbReference type="Pfam" id="PF00078">
    <property type="entry name" value="RVT_1"/>
    <property type="match status" value="1"/>
</dbReference>
<dbReference type="EMBL" id="BDGG01000003">
    <property type="protein sequence ID" value="GAU95299.1"/>
    <property type="molecule type" value="Genomic_DNA"/>
</dbReference>
<dbReference type="Proteomes" id="UP000186922">
    <property type="component" value="Unassembled WGS sequence"/>
</dbReference>
<feature type="domain" description="Reverse transcriptase" evidence="1">
    <location>
        <begin position="197"/>
        <end position="442"/>
    </location>
</feature>
<comment type="caution">
    <text evidence="2">The sequence shown here is derived from an EMBL/GenBank/DDBJ whole genome shotgun (WGS) entry which is preliminary data.</text>
</comment>
<name>A0A1D1V0B4_RAMVA</name>
<dbReference type="AlphaFoldDB" id="A0A1D1V0B4"/>